<dbReference type="SUPFAM" id="SSF50729">
    <property type="entry name" value="PH domain-like"/>
    <property type="match status" value="1"/>
</dbReference>
<dbReference type="PROSITE" id="PS50003">
    <property type="entry name" value="PH_DOMAIN"/>
    <property type="match status" value="1"/>
</dbReference>
<dbReference type="InterPro" id="IPR011993">
    <property type="entry name" value="PH-like_dom_sf"/>
</dbReference>
<sequence length="273" mass="30553">ESQISRQRRTVVPSVPQNAEQEARGLFAKERGGILKQGWLQKANINSSLSVSMRVFKRRYFYLSQLPDGSYILNSYKDEKNCKDTKGSIYLDSCIDVVQVKTEQGSSSNPVGFSPLWCCVYSPKMRRNGFELKMQDRYSHFLAADSDAEMEDWVATLKQALQNSTEVPDKRNGAEPLDFATGQLSFLHLAAKVIVATSFSLFELPSASWIFRQRIAYSLVGADLWGNARSFMQLLWVLPTIYGGNPKVLMFSATDEIPGGLSPLAPSRMGVNK</sequence>
<dbReference type="InterPro" id="IPR001849">
    <property type="entry name" value="PH_domain"/>
</dbReference>
<name>A0ABV0R3Q3_9TELE</name>
<reference evidence="4 5" key="1">
    <citation type="submission" date="2021-06" db="EMBL/GenBank/DDBJ databases">
        <authorList>
            <person name="Palmer J.M."/>
        </authorList>
    </citation>
    <scope>NUCLEOTIDE SEQUENCE [LARGE SCALE GENOMIC DNA]</scope>
    <source>
        <strain evidence="4 5">XC_2019</strain>
        <tissue evidence="4">Muscle</tissue>
    </source>
</reference>
<evidence type="ECO:0000256" key="2">
    <source>
        <dbReference type="ARBA" id="ARBA00023136"/>
    </source>
</evidence>
<evidence type="ECO:0000313" key="5">
    <source>
        <dbReference type="Proteomes" id="UP001434883"/>
    </source>
</evidence>
<organism evidence="4 5">
    <name type="scientific">Xenoophorus captivus</name>
    <dbReference type="NCBI Taxonomy" id="1517983"/>
    <lineage>
        <taxon>Eukaryota</taxon>
        <taxon>Metazoa</taxon>
        <taxon>Chordata</taxon>
        <taxon>Craniata</taxon>
        <taxon>Vertebrata</taxon>
        <taxon>Euteleostomi</taxon>
        <taxon>Actinopterygii</taxon>
        <taxon>Neopterygii</taxon>
        <taxon>Teleostei</taxon>
        <taxon>Neoteleostei</taxon>
        <taxon>Acanthomorphata</taxon>
        <taxon>Ovalentaria</taxon>
        <taxon>Atherinomorphae</taxon>
        <taxon>Cyprinodontiformes</taxon>
        <taxon>Goodeidae</taxon>
        <taxon>Xenoophorus</taxon>
    </lineage>
</organism>
<dbReference type="PANTHER" id="PTHR14309">
    <property type="entry name" value="EXPRESSED PROTEIN"/>
    <property type="match status" value="1"/>
</dbReference>
<dbReference type="PANTHER" id="PTHR14309:SF10">
    <property type="entry name" value="PH DOMAIN-CONTAINING PROTEIN"/>
    <property type="match status" value="1"/>
</dbReference>
<feature type="domain" description="PH" evidence="3">
    <location>
        <begin position="33"/>
        <end position="162"/>
    </location>
</feature>
<dbReference type="SMART" id="SM00233">
    <property type="entry name" value="PH"/>
    <property type="match status" value="1"/>
</dbReference>
<dbReference type="InterPro" id="IPR039680">
    <property type="entry name" value="PLEKHB1/2"/>
</dbReference>
<evidence type="ECO:0000256" key="1">
    <source>
        <dbReference type="ARBA" id="ARBA00004370"/>
    </source>
</evidence>
<accession>A0ABV0R3Q3</accession>
<dbReference type="Proteomes" id="UP001434883">
    <property type="component" value="Unassembled WGS sequence"/>
</dbReference>
<keyword evidence="2" id="KW-0472">Membrane</keyword>
<comment type="subcellular location">
    <subcellularLocation>
        <location evidence="1">Membrane</location>
    </subcellularLocation>
</comment>
<evidence type="ECO:0000259" key="3">
    <source>
        <dbReference type="PROSITE" id="PS50003"/>
    </source>
</evidence>
<keyword evidence="5" id="KW-1185">Reference proteome</keyword>
<dbReference type="Gene3D" id="2.30.29.30">
    <property type="entry name" value="Pleckstrin-homology domain (PH domain)/Phosphotyrosine-binding domain (PTB)"/>
    <property type="match status" value="1"/>
</dbReference>
<comment type="caution">
    <text evidence="4">The sequence shown here is derived from an EMBL/GenBank/DDBJ whole genome shotgun (WGS) entry which is preliminary data.</text>
</comment>
<protein>
    <recommendedName>
        <fullName evidence="3">PH domain-containing protein</fullName>
    </recommendedName>
</protein>
<dbReference type="Pfam" id="PF00169">
    <property type="entry name" value="PH"/>
    <property type="match status" value="1"/>
</dbReference>
<dbReference type="EMBL" id="JAHRIN010033678">
    <property type="protein sequence ID" value="MEQ2202392.1"/>
    <property type="molecule type" value="Genomic_DNA"/>
</dbReference>
<gene>
    <name evidence="4" type="ORF">XENOCAPTIV_027081</name>
</gene>
<proteinExistence type="predicted"/>
<evidence type="ECO:0000313" key="4">
    <source>
        <dbReference type="EMBL" id="MEQ2202392.1"/>
    </source>
</evidence>
<feature type="non-terminal residue" evidence="4">
    <location>
        <position position="1"/>
    </location>
</feature>